<feature type="domain" description="UAS" evidence="4">
    <location>
        <begin position="177"/>
        <end position="312"/>
    </location>
</feature>
<proteinExistence type="predicted"/>
<dbReference type="PANTHER" id="PTHR23322:SF1">
    <property type="entry name" value="FAS-ASSOCIATED FACTOR 2"/>
    <property type="match status" value="1"/>
</dbReference>
<dbReference type="InterPro" id="IPR036249">
    <property type="entry name" value="Thioredoxin-like_sf"/>
</dbReference>
<dbReference type="GO" id="GO:0005783">
    <property type="term" value="C:endoplasmic reticulum"/>
    <property type="evidence" value="ECO:0007669"/>
    <property type="project" value="TreeGrafter"/>
</dbReference>
<name>A0A4V1M3Y4_TREME</name>
<dbReference type="InterPro" id="IPR050730">
    <property type="entry name" value="UBX_domain-protein"/>
</dbReference>
<keyword evidence="3" id="KW-1133">Transmembrane helix</keyword>
<dbReference type="GO" id="GO:0043130">
    <property type="term" value="F:ubiquitin binding"/>
    <property type="evidence" value="ECO:0007669"/>
    <property type="project" value="TreeGrafter"/>
</dbReference>
<dbReference type="EMBL" id="SDIL01000047">
    <property type="protein sequence ID" value="RXK38477.1"/>
    <property type="molecule type" value="Genomic_DNA"/>
</dbReference>
<evidence type="ECO:0000256" key="3">
    <source>
        <dbReference type="SAM" id="Phobius"/>
    </source>
</evidence>
<dbReference type="Proteomes" id="UP000289152">
    <property type="component" value="Unassembled WGS sequence"/>
</dbReference>
<dbReference type="VEuPathDB" id="FungiDB:TREMEDRAFT_35909"/>
<dbReference type="Gene3D" id="3.40.30.10">
    <property type="entry name" value="Glutaredoxin"/>
    <property type="match status" value="1"/>
</dbReference>
<feature type="transmembrane region" description="Helical" evidence="3">
    <location>
        <begin position="106"/>
        <end position="130"/>
    </location>
</feature>
<sequence length="528" mass="59352">MSYTPAQRESLEQLWAITASDTGPARERDERLLRESGWDVQRTVDFIFSMGSTTSGRPAGPSRPPPPSFEPFEIDDRITNINIPRGARRLSGSRSQGGSASTQTGLGLWGLITWPLTTLASLVGGVWYFFIRTFIPLSFLPRLPRFLRPPSSRSRPSKPAPQDPITTSLAFIKDLETLTSCSVASGTLPSFRTISYRDFVTEVRMQGKVGLVILVSGEHEDDEEFKKDVLCDGELIKTLKENGIMVWGADIRSREGYQVAQTLQATTYPTLTFLSLLPGGPSSSAPRLSILSTLAGPPSTTTSASSIIQALTTSILPRVSAFLSRRRREHLALEEARHLREEQDRNFREAEKRDRDRLLTRRQAQETERLRIEREARLEKEAEQAKVNRTIWRRYARKHLLPTSSGPIRVAFRTPLGAERHMRQFETSDSTEALFIFAETLLIPSDQREEDDPDSPPEGFIPPQDFRIVTNYPRKEVERTSVGGKIAWEAVKEAGGALFAEKIEEGHWAEEELKALRGEESDEEEADD</sequence>
<dbReference type="InParanoid" id="A0A4V1M3Y4"/>
<evidence type="ECO:0000256" key="2">
    <source>
        <dbReference type="SAM" id="MobiDB-lite"/>
    </source>
</evidence>
<protein>
    <recommendedName>
        <fullName evidence="4">UAS domain-containing protein</fullName>
    </recommendedName>
</protein>
<feature type="region of interest" description="Disordered" evidence="2">
    <location>
        <begin position="51"/>
        <end position="73"/>
    </location>
</feature>
<dbReference type="Gene3D" id="3.10.20.90">
    <property type="entry name" value="Phosphatidylinositol 3-kinase Catalytic Subunit, Chain A, domain 1"/>
    <property type="match status" value="1"/>
</dbReference>
<keyword evidence="3" id="KW-0472">Membrane</keyword>
<accession>A0A4V1M3Y4</accession>
<evidence type="ECO:0000259" key="4">
    <source>
        <dbReference type="SMART" id="SM00594"/>
    </source>
</evidence>
<gene>
    <name evidence="5" type="ORF">M231_04242</name>
</gene>
<dbReference type="GO" id="GO:0036503">
    <property type="term" value="P:ERAD pathway"/>
    <property type="evidence" value="ECO:0007669"/>
    <property type="project" value="TreeGrafter"/>
</dbReference>
<feature type="region of interest" description="Disordered" evidence="2">
    <location>
        <begin position="445"/>
        <end position="465"/>
    </location>
</feature>
<dbReference type="STRING" id="5217.A0A4V1M3Y4"/>
<feature type="coiled-coil region" evidence="1">
    <location>
        <begin position="333"/>
        <end position="375"/>
    </location>
</feature>
<dbReference type="InterPro" id="IPR006577">
    <property type="entry name" value="UAS"/>
</dbReference>
<evidence type="ECO:0000256" key="1">
    <source>
        <dbReference type="SAM" id="Coils"/>
    </source>
</evidence>
<dbReference type="AlphaFoldDB" id="A0A4V1M3Y4"/>
<evidence type="ECO:0000313" key="5">
    <source>
        <dbReference type="EMBL" id="RXK38477.1"/>
    </source>
</evidence>
<comment type="caution">
    <text evidence="5">The sequence shown here is derived from an EMBL/GenBank/DDBJ whole genome shotgun (WGS) entry which is preliminary data.</text>
</comment>
<evidence type="ECO:0000313" key="6">
    <source>
        <dbReference type="Proteomes" id="UP000289152"/>
    </source>
</evidence>
<keyword evidence="3" id="KW-0812">Transmembrane</keyword>
<organism evidence="5 6">
    <name type="scientific">Tremella mesenterica</name>
    <name type="common">Jelly fungus</name>
    <dbReference type="NCBI Taxonomy" id="5217"/>
    <lineage>
        <taxon>Eukaryota</taxon>
        <taxon>Fungi</taxon>
        <taxon>Dikarya</taxon>
        <taxon>Basidiomycota</taxon>
        <taxon>Agaricomycotina</taxon>
        <taxon>Tremellomycetes</taxon>
        <taxon>Tremellales</taxon>
        <taxon>Tremellaceae</taxon>
        <taxon>Tremella</taxon>
    </lineage>
</organism>
<keyword evidence="1" id="KW-0175">Coiled coil</keyword>
<dbReference type="SUPFAM" id="SSF52833">
    <property type="entry name" value="Thioredoxin-like"/>
    <property type="match status" value="1"/>
</dbReference>
<keyword evidence="6" id="KW-1185">Reference proteome</keyword>
<feature type="region of interest" description="Disordered" evidence="2">
    <location>
        <begin position="1"/>
        <end position="30"/>
    </location>
</feature>
<dbReference type="SMART" id="SM00594">
    <property type="entry name" value="UAS"/>
    <property type="match status" value="1"/>
</dbReference>
<dbReference type="PANTHER" id="PTHR23322">
    <property type="entry name" value="FAS-ASSOCIATED PROTEIN"/>
    <property type="match status" value="1"/>
</dbReference>
<dbReference type="OrthoDB" id="1026733at2759"/>
<reference evidence="5 6" key="1">
    <citation type="submission" date="2016-06" db="EMBL/GenBank/DDBJ databases">
        <title>Evolution of pathogenesis and genome organization in the Tremellales.</title>
        <authorList>
            <person name="Cuomo C."/>
            <person name="Litvintseva A."/>
            <person name="Heitman J."/>
            <person name="Chen Y."/>
            <person name="Sun S."/>
            <person name="Springer D."/>
            <person name="Dromer F."/>
            <person name="Young S."/>
            <person name="Zeng Q."/>
            <person name="Chapman S."/>
            <person name="Gujja S."/>
            <person name="Saif S."/>
            <person name="Birren B."/>
        </authorList>
    </citation>
    <scope>NUCLEOTIDE SEQUENCE [LARGE SCALE GENOMIC DNA]</scope>
    <source>
        <strain evidence="5 6">ATCC 28783</strain>
    </source>
</reference>